<reference evidence="11 12" key="1">
    <citation type="submission" date="2018-09" db="EMBL/GenBank/DDBJ databases">
        <authorList>
            <person name="Grouzdev D.S."/>
            <person name="Krutkina M.S."/>
        </authorList>
    </citation>
    <scope>NUCLEOTIDE SEQUENCE [LARGE SCALE GENOMIC DNA]</scope>
    <source>
        <strain evidence="11 12">RmlP001</strain>
    </source>
</reference>
<keyword evidence="3 8" id="KW-0812">Transmembrane</keyword>
<dbReference type="Proteomes" id="UP000289411">
    <property type="component" value="Unassembled WGS sequence"/>
</dbReference>
<dbReference type="AlphaFoldDB" id="A0A4Q2R8A4"/>
<dbReference type="InterPro" id="IPR010619">
    <property type="entry name" value="ThrE-like_N"/>
</dbReference>
<dbReference type="PANTHER" id="PTHR34390">
    <property type="entry name" value="UPF0442 PROTEIN YJJB-RELATED"/>
    <property type="match status" value="1"/>
</dbReference>
<feature type="transmembrane region" description="Helical" evidence="8">
    <location>
        <begin position="387"/>
        <end position="411"/>
    </location>
</feature>
<dbReference type="RefSeq" id="WP_129221920.1">
    <property type="nucleotide sequence ID" value="NZ_QYBC01000031.1"/>
</dbReference>
<dbReference type="InterPro" id="IPR024528">
    <property type="entry name" value="ThrE_2"/>
</dbReference>
<feature type="transmembrane region" description="Helical" evidence="8">
    <location>
        <begin position="180"/>
        <end position="198"/>
    </location>
</feature>
<feature type="domain" description="Threonine/Serine exporter ThrE" evidence="10">
    <location>
        <begin position="279"/>
        <end position="413"/>
    </location>
</feature>
<name>A0A4Q2R8A4_9HYPH</name>
<dbReference type="Pfam" id="PF06738">
    <property type="entry name" value="ThrE"/>
    <property type="match status" value="1"/>
</dbReference>
<dbReference type="GO" id="GO:0015744">
    <property type="term" value="P:succinate transport"/>
    <property type="evidence" value="ECO:0007669"/>
    <property type="project" value="TreeGrafter"/>
</dbReference>
<evidence type="ECO:0000313" key="11">
    <source>
        <dbReference type="EMBL" id="RYB01680.1"/>
    </source>
</evidence>
<keyword evidence="4 8" id="KW-1133">Transmembrane helix</keyword>
<feature type="region of interest" description="Disordered" evidence="7">
    <location>
        <begin position="425"/>
        <end position="460"/>
    </location>
</feature>
<evidence type="ECO:0000259" key="10">
    <source>
        <dbReference type="Pfam" id="PF12821"/>
    </source>
</evidence>
<evidence type="ECO:0000313" key="12">
    <source>
        <dbReference type="Proteomes" id="UP000289411"/>
    </source>
</evidence>
<evidence type="ECO:0000256" key="1">
    <source>
        <dbReference type="ARBA" id="ARBA00004651"/>
    </source>
</evidence>
<feature type="transmembrane region" description="Helical" evidence="8">
    <location>
        <begin position="268"/>
        <end position="292"/>
    </location>
</feature>
<evidence type="ECO:0008006" key="13">
    <source>
        <dbReference type="Google" id="ProtNLM"/>
    </source>
</evidence>
<gene>
    <name evidence="11" type="ORF">D3272_24785</name>
</gene>
<evidence type="ECO:0000256" key="4">
    <source>
        <dbReference type="ARBA" id="ARBA00022989"/>
    </source>
</evidence>
<accession>A0A4Q2R8A4</accession>
<comment type="similarity">
    <text evidence="6">Belongs to the ThrE exporter (TC 2.A.79) family.</text>
</comment>
<keyword evidence="5 8" id="KW-0472">Membrane</keyword>
<keyword evidence="2" id="KW-1003">Cell membrane</keyword>
<dbReference type="PANTHER" id="PTHR34390:SF2">
    <property type="entry name" value="SUCCINATE TRANSPORTER SUBUNIT YJJP-RELATED"/>
    <property type="match status" value="1"/>
</dbReference>
<proteinExistence type="inferred from homology"/>
<feature type="transmembrane region" description="Helical" evidence="8">
    <location>
        <begin position="236"/>
        <end position="256"/>
    </location>
</feature>
<dbReference type="InterPro" id="IPR050539">
    <property type="entry name" value="ThrE_Dicarb/AminoAcid_Exp"/>
</dbReference>
<dbReference type="GO" id="GO:0005886">
    <property type="term" value="C:plasma membrane"/>
    <property type="evidence" value="ECO:0007669"/>
    <property type="project" value="UniProtKB-SubCell"/>
</dbReference>
<evidence type="ECO:0000256" key="5">
    <source>
        <dbReference type="ARBA" id="ARBA00023136"/>
    </source>
</evidence>
<comment type="subcellular location">
    <subcellularLocation>
        <location evidence="1">Cell membrane</location>
        <topology evidence="1">Multi-pass membrane protein</topology>
    </subcellularLocation>
</comment>
<dbReference type="OrthoDB" id="9124364at2"/>
<evidence type="ECO:0000256" key="6">
    <source>
        <dbReference type="ARBA" id="ARBA00034125"/>
    </source>
</evidence>
<feature type="transmembrane region" description="Helical" evidence="8">
    <location>
        <begin position="349"/>
        <end position="367"/>
    </location>
</feature>
<reference evidence="11 12" key="2">
    <citation type="submission" date="2019-02" db="EMBL/GenBank/DDBJ databases">
        <title>'Lichenibacterium ramalinii' gen. nov. sp. nov., 'Lichenibacterium minor' gen. nov. sp. nov.</title>
        <authorList>
            <person name="Pankratov T."/>
        </authorList>
    </citation>
    <scope>NUCLEOTIDE SEQUENCE [LARGE SCALE GENOMIC DNA]</scope>
    <source>
        <strain evidence="11 12">RmlP001</strain>
    </source>
</reference>
<evidence type="ECO:0000259" key="9">
    <source>
        <dbReference type="Pfam" id="PF06738"/>
    </source>
</evidence>
<dbReference type="GO" id="GO:0022857">
    <property type="term" value="F:transmembrane transporter activity"/>
    <property type="evidence" value="ECO:0007669"/>
    <property type="project" value="InterPro"/>
</dbReference>
<evidence type="ECO:0000256" key="2">
    <source>
        <dbReference type="ARBA" id="ARBA00022475"/>
    </source>
</evidence>
<evidence type="ECO:0000256" key="7">
    <source>
        <dbReference type="SAM" id="MobiDB-lite"/>
    </source>
</evidence>
<evidence type="ECO:0000256" key="8">
    <source>
        <dbReference type="SAM" id="Phobius"/>
    </source>
</evidence>
<comment type="caution">
    <text evidence="11">The sequence shown here is derived from an EMBL/GenBank/DDBJ whole genome shotgun (WGS) entry which is preliminary data.</text>
</comment>
<organism evidence="11 12">
    <name type="scientific">Lichenibacterium ramalinae</name>
    <dbReference type="NCBI Taxonomy" id="2316527"/>
    <lineage>
        <taxon>Bacteria</taxon>
        <taxon>Pseudomonadati</taxon>
        <taxon>Pseudomonadota</taxon>
        <taxon>Alphaproteobacteria</taxon>
        <taxon>Hyphomicrobiales</taxon>
        <taxon>Lichenihabitantaceae</taxon>
        <taxon>Lichenibacterium</taxon>
    </lineage>
</organism>
<evidence type="ECO:0000256" key="3">
    <source>
        <dbReference type="ARBA" id="ARBA00022692"/>
    </source>
</evidence>
<dbReference type="Pfam" id="PF12821">
    <property type="entry name" value="ThrE_2"/>
    <property type="match status" value="1"/>
</dbReference>
<keyword evidence="12" id="KW-1185">Reference proteome</keyword>
<dbReference type="EMBL" id="QYBC01000031">
    <property type="protein sequence ID" value="RYB01680.1"/>
    <property type="molecule type" value="Genomic_DNA"/>
</dbReference>
<sequence length="460" mass="45762">MTPGGGSGEEPTTRAGDPGLMLVGRLASLLFIHGQTTEGTRVAVRQVGEGLGRDLLLLDAHWGGLTISADGPAADLRVPATPLAIDMGMVGAAEALVAVVRARRVGAGEALAALAAVERRPPVGLARFAAAAGLGAGALAVIFGATDVATVALAAASAGAGAGLRRAASRLSGNPFLQPFLAALLAGMVTAAALALRLPASANLVAACPCMVLVPGPHFLNGMLDLARARIPLGAARLAFAGLIVAAICAGLLIGLSPEAAVLPAGGAAAPVPLTADGLAAGLAVIAYGSFFNMPWRTLPAPVVVGVLAHALRWELLARGASVQSGAFVACLFVGAVMTPVAHRFRLPFGGLAFASVVSLIPGLFMFRTASGVMALLGEPGVASLAIVANLLGDAATACVVLLAMTAGLLVPKMLLDGVAGFRSRGSAPRRGFGPVRPGDTDAAAAWCDRKPSGASRRAE</sequence>
<feature type="domain" description="Threonine/serine exporter-like N-terminal" evidence="9">
    <location>
        <begin position="23"/>
        <end position="257"/>
    </location>
</feature>
<protein>
    <recommendedName>
        <fullName evidence="13">Threonine/serine exporter family protein</fullName>
    </recommendedName>
</protein>
<feature type="compositionally biased region" description="Basic and acidic residues" evidence="7">
    <location>
        <begin position="448"/>
        <end position="460"/>
    </location>
</feature>